<proteinExistence type="predicted"/>
<dbReference type="EMBL" id="JAYRBN010000063">
    <property type="protein sequence ID" value="KAL2738471.1"/>
    <property type="molecule type" value="Genomic_DNA"/>
</dbReference>
<dbReference type="Proteomes" id="UP001607303">
    <property type="component" value="Unassembled WGS sequence"/>
</dbReference>
<accession>A0ABD2C0B8</accession>
<evidence type="ECO:0000313" key="1">
    <source>
        <dbReference type="EMBL" id="KAL2738471.1"/>
    </source>
</evidence>
<protein>
    <submittedName>
        <fullName evidence="1">Uncharacterized protein</fullName>
    </submittedName>
</protein>
<dbReference type="AlphaFoldDB" id="A0ABD2C0B8"/>
<sequence length="98" mass="11461">LNFELASFGYVLKFCIDLNFVLVLNVTTCIPAIVNNRNSEKYISYEYQRRLKKFIAISQCFSTNFDVLPHFQPTTNHPQFRDPIVSMQEWTISYTISA</sequence>
<keyword evidence="2" id="KW-1185">Reference proteome</keyword>
<reference evidence="1 2" key="1">
    <citation type="journal article" date="2024" name="Ann. Entomol. Soc. Am.">
        <title>Genomic analyses of the southern and eastern yellowjacket wasps (Hymenoptera: Vespidae) reveal evolutionary signatures of social life.</title>
        <authorList>
            <person name="Catto M.A."/>
            <person name="Caine P.B."/>
            <person name="Orr S.E."/>
            <person name="Hunt B.G."/>
            <person name="Goodisman M.A.D."/>
        </authorList>
    </citation>
    <scope>NUCLEOTIDE SEQUENCE [LARGE SCALE GENOMIC DNA]</scope>
    <source>
        <strain evidence="1">232</strain>
        <tissue evidence="1">Head and thorax</tissue>
    </source>
</reference>
<name>A0ABD2C0B8_VESMC</name>
<evidence type="ECO:0000313" key="2">
    <source>
        <dbReference type="Proteomes" id="UP001607303"/>
    </source>
</evidence>
<feature type="non-terminal residue" evidence="1">
    <location>
        <position position="1"/>
    </location>
</feature>
<comment type="caution">
    <text evidence="1">The sequence shown here is derived from an EMBL/GenBank/DDBJ whole genome shotgun (WGS) entry which is preliminary data.</text>
</comment>
<gene>
    <name evidence="1" type="ORF">V1477_011830</name>
</gene>
<organism evidence="1 2">
    <name type="scientific">Vespula maculifrons</name>
    <name type="common">Eastern yellow jacket</name>
    <name type="synonym">Wasp</name>
    <dbReference type="NCBI Taxonomy" id="7453"/>
    <lineage>
        <taxon>Eukaryota</taxon>
        <taxon>Metazoa</taxon>
        <taxon>Ecdysozoa</taxon>
        <taxon>Arthropoda</taxon>
        <taxon>Hexapoda</taxon>
        <taxon>Insecta</taxon>
        <taxon>Pterygota</taxon>
        <taxon>Neoptera</taxon>
        <taxon>Endopterygota</taxon>
        <taxon>Hymenoptera</taxon>
        <taxon>Apocrita</taxon>
        <taxon>Aculeata</taxon>
        <taxon>Vespoidea</taxon>
        <taxon>Vespidae</taxon>
        <taxon>Vespinae</taxon>
        <taxon>Vespula</taxon>
    </lineage>
</organism>